<feature type="domain" description="RING-type" evidence="10">
    <location>
        <begin position="111"/>
        <end position="153"/>
    </location>
</feature>
<keyword evidence="9" id="KW-0472">Membrane</keyword>
<evidence type="ECO:0000256" key="3">
    <source>
        <dbReference type="ARBA" id="ARBA00022723"/>
    </source>
</evidence>
<evidence type="ECO:0000256" key="5">
    <source>
        <dbReference type="ARBA" id="ARBA00022786"/>
    </source>
</evidence>
<dbReference type="PANTHER" id="PTHR14155">
    <property type="entry name" value="RING FINGER DOMAIN-CONTAINING"/>
    <property type="match status" value="1"/>
</dbReference>
<evidence type="ECO:0000256" key="9">
    <source>
        <dbReference type="SAM" id="Phobius"/>
    </source>
</evidence>
<keyword evidence="6" id="KW-0862">Zinc</keyword>
<evidence type="ECO:0000256" key="6">
    <source>
        <dbReference type="ARBA" id="ARBA00022833"/>
    </source>
</evidence>
<dbReference type="EMBL" id="JABTTQ020000011">
    <property type="protein sequence ID" value="KAK6146447.1"/>
    <property type="molecule type" value="Genomic_DNA"/>
</dbReference>
<evidence type="ECO:0000256" key="8">
    <source>
        <dbReference type="PROSITE-ProRule" id="PRU00175"/>
    </source>
</evidence>
<dbReference type="InterPro" id="IPR053238">
    <property type="entry name" value="RING-H2_zinc_finger"/>
</dbReference>
<dbReference type="PANTHER" id="PTHR14155:SF521">
    <property type="entry name" value="RING-H2 FINGER PROTEIN ATL30"/>
    <property type="match status" value="1"/>
</dbReference>
<dbReference type="Gene3D" id="3.30.40.10">
    <property type="entry name" value="Zinc/RING finger domain, C3HC4 (zinc finger)"/>
    <property type="match status" value="1"/>
</dbReference>
<feature type="transmembrane region" description="Helical" evidence="9">
    <location>
        <begin position="27"/>
        <end position="53"/>
    </location>
</feature>
<reference evidence="11 12" key="1">
    <citation type="journal article" date="2021" name="Comput. Struct. Biotechnol. J.">
        <title>De novo genome assembly of the potent medicinal plant Rehmannia glutinosa using nanopore technology.</title>
        <authorList>
            <person name="Ma L."/>
            <person name="Dong C."/>
            <person name="Song C."/>
            <person name="Wang X."/>
            <person name="Zheng X."/>
            <person name="Niu Y."/>
            <person name="Chen S."/>
            <person name="Feng W."/>
        </authorList>
    </citation>
    <scope>NUCLEOTIDE SEQUENCE [LARGE SCALE GENOMIC DNA]</scope>
    <source>
        <strain evidence="11">DH-2019</strain>
    </source>
</reference>
<dbReference type="EC" id="2.3.2.27" evidence="2"/>
<keyword evidence="9" id="KW-1133">Transmembrane helix</keyword>
<protein>
    <recommendedName>
        <fullName evidence="2">RING-type E3 ubiquitin transferase</fullName>
        <ecNumber evidence="2">2.3.2.27</ecNumber>
    </recommendedName>
</protein>
<keyword evidence="3" id="KW-0479">Metal-binding</keyword>
<dbReference type="SUPFAM" id="SSF57850">
    <property type="entry name" value="RING/U-box"/>
    <property type="match status" value="1"/>
</dbReference>
<comment type="catalytic activity">
    <reaction evidence="1">
        <text>S-ubiquitinyl-[E2 ubiquitin-conjugating enzyme]-L-cysteine + [acceptor protein]-L-lysine = [E2 ubiquitin-conjugating enzyme]-L-cysteine + N(6)-ubiquitinyl-[acceptor protein]-L-lysine.</text>
        <dbReference type="EC" id="2.3.2.27"/>
    </reaction>
</comment>
<evidence type="ECO:0000313" key="11">
    <source>
        <dbReference type="EMBL" id="KAK6146447.1"/>
    </source>
</evidence>
<dbReference type="PROSITE" id="PS50089">
    <property type="entry name" value="ZF_RING_2"/>
    <property type="match status" value="1"/>
</dbReference>
<keyword evidence="9" id="KW-0812">Transmembrane</keyword>
<evidence type="ECO:0000313" key="12">
    <source>
        <dbReference type="Proteomes" id="UP001318860"/>
    </source>
</evidence>
<accession>A0ABR0WFW0</accession>
<proteinExistence type="inferred from homology"/>
<comment type="caution">
    <text evidence="11">The sequence shown here is derived from an EMBL/GenBank/DDBJ whole genome shotgun (WGS) entry which is preliminary data.</text>
</comment>
<keyword evidence="4 8" id="KW-0863">Zinc-finger</keyword>
<keyword evidence="12" id="KW-1185">Reference proteome</keyword>
<evidence type="ECO:0000259" key="10">
    <source>
        <dbReference type="PROSITE" id="PS50089"/>
    </source>
</evidence>
<name>A0ABR0WFW0_REHGL</name>
<evidence type="ECO:0000256" key="4">
    <source>
        <dbReference type="ARBA" id="ARBA00022771"/>
    </source>
</evidence>
<dbReference type="Pfam" id="PF13639">
    <property type="entry name" value="zf-RING_2"/>
    <property type="match status" value="1"/>
</dbReference>
<evidence type="ECO:0000256" key="1">
    <source>
        <dbReference type="ARBA" id="ARBA00000900"/>
    </source>
</evidence>
<dbReference type="Proteomes" id="UP001318860">
    <property type="component" value="Unassembled WGS sequence"/>
</dbReference>
<sequence length="303" mass="34073">MATGSVQPLPPPPPPAPPPSPYTYPPIIIILTIILLIFFFFGFFSIYFCRCFVENILCTWHLRHSPTGTPVGGAAASAAAGGLDPSIVQSFPTFTYSTVKDYRKEKYGLECAICLVEFEGNDVLRLLTTCYHVFHQECIDLWLESHKTCPVCRRNLDSPVQSPVKSPNFAGNFLRDINENEPVEDSVSITIKDDENENERRRNREKSKRVCCGNGEKCDVHGKSKVEKLCRSHSTGHSIVKDREEEEDRFTLRLPENVKSNIIKGHHNPSQSWPFFGEYKAKSKTRNVGLAEVSGVYGGDYKV</sequence>
<comment type="similarity">
    <text evidence="7">Belongs to the RING-type zinc finger family. ATL subfamily.</text>
</comment>
<evidence type="ECO:0000256" key="7">
    <source>
        <dbReference type="ARBA" id="ARBA00024209"/>
    </source>
</evidence>
<organism evidence="11 12">
    <name type="scientific">Rehmannia glutinosa</name>
    <name type="common">Chinese foxglove</name>
    <dbReference type="NCBI Taxonomy" id="99300"/>
    <lineage>
        <taxon>Eukaryota</taxon>
        <taxon>Viridiplantae</taxon>
        <taxon>Streptophyta</taxon>
        <taxon>Embryophyta</taxon>
        <taxon>Tracheophyta</taxon>
        <taxon>Spermatophyta</taxon>
        <taxon>Magnoliopsida</taxon>
        <taxon>eudicotyledons</taxon>
        <taxon>Gunneridae</taxon>
        <taxon>Pentapetalae</taxon>
        <taxon>asterids</taxon>
        <taxon>lamiids</taxon>
        <taxon>Lamiales</taxon>
        <taxon>Orobanchaceae</taxon>
        <taxon>Rehmannieae</taxon>
        <taxon>Rehmannia</taxon>
    </lineage>
</organism>
<gene>
    <name evidence="11" type="ORF">DH2020_020316</name>
</gene>
<dbReference type="InterPro" id="IPR013083">
    <property type="entry name" value="Znf_RING/FYVE/PHD"/>
</dbReference>
<dbReference type="CDD" id="cd16461">
    <property type="entry name" value="RING-H2_EL5-like"/>
    <property type="match status" value="1"/>
</dbReference>
<dbReference type="SMART" id="SM00184">
    <property type="entry name" value="RING"/>
    <property type="match status" value="1"/>
</dbReference>
<dbReference type="InterPro" id="IPR001841">
    <property type="entry name" value="Znf_RING"/>
</dbReference>
<evidence type="ECO:0000256" key="2">
    <source>
        <dbReference type="ARBA" id="ARBA00012483"/>
    </source>
</evidence>
<keyword evidence="5" id="KW-0833">Ubl conjugation pathway</keyword>